<organism evidence="2 3">
    <name type="scientific">Bradyrhizobium manausense</name>
    <dbReference type="NCBI Taxonomy" id="989370"/>
    <lineage>
        <taxon>Bacteria</taxon>
        <taxon>Pseudomonadati</taxon>
        <taxon>Pseudomonadota</taxon>
        <taxon>Alphaproteobacteria</taxon>
        <taxon>Hyphomicrobiales</taxon>
        <taxon>Nitrobacteraceae</taxon>
        <taxon>Bradyrhizobium</taxon>
    </lineage>
</organism>
<keyword evidence="3" id="KW-1185">Reference proteome</keyword>
<dbReference type="Pfam" id="PF21834">
    <property type="entry name" value="DUF6894"/>
    <property type="match status" value="1"/>
</dbReference>
<reference evidence="2 3" key="1">
    <citation type="submission" date="2015-09" db="EMBL/GenBank/DDBJ databases">
        <title>Draft Genome Sequence of Bradyrhizobium manausense Strain BR 3351T, a Novel Symbiotic Nitrogen-Fixing Alphaproteobacterium Isolated from Brazilian Amazon Rain Forest.</title>
        <authorList>
            <person name="De Araujo J.L."/>
            <person name="Zilli J.E."/>
        </authorList>
    </citation>
    <scope>NUCLEOTIDE SEQUENCE [LARGE SCALE GENOMIC DNA]</scope>
    <source>
        <strain evidence="2 3">BR3351</strain>
    </source>
</reference>
<proteinExistence type="predicted"/>
<gene>
    <name evidence="2" type="ORF">AOQ71_12545</name>
</gene>
<evidence type="ECO:0000259" key="1">
    <source>
        <dbReference type="Pfam" id="PF21834"/>
    </source>
</evidence>
<name>A0A0R3DXN8_9BRAD</name>
<dbReference type="InterPro" id="IPR054189">
    <property type="entry name" value="DUF6894"/>
</dbReference>
<evidence type="ECO:0000313" key="3">
    <source>
        <dbReference type="Proteomes" id="UP000051936"/>
    </source>
</evidence>
<dbReference type="Proteomes" id="UP000051936">
    <property type="component" value="Unassembled WGS sequence"/>
</dbReference>
<dbReference type="RefSeq" id="WP_057746615.1">
    <property type="nucleotide sequence ID" value="NZ_LJYG01000047.1"/>
</dbReference>
<comment type="caution">
    <text evidence="2">The sequence shown here is derived from an EMBL/GenBank/DDBJ whole genome shotgun (WGS) entry which is preliminary data.</text>
</comment>
<sequence>MQRYYFHFEGSRPHTDEAGELLKSDEAAWDAALRLVRDVENGLRPGDQWTLCVFSEERPVFILRMTTERCRH</sequence>
<dbReference type="EMBL" id="LJYG01000047">
    <property type="protein sequence ID" value="KRQ14705.1"/>
    <property type="molecule type" value="Genomic_DNA"/>
</dbReference>
<dbReference type="STRING" id="989370.AOQ71_12545"/>
<feature type="domain" description="DUF6894" evidence="1">
    <location>
        <begin position="3"/>
        <end position="65"/>
    </location>
</feature>
<protein>
    <submittedName>
        <fullName evidence="2">tRNA 5-methylaminomethyl-2-thiouridine synthase</fullName>
    </submittedName>
</protein>
<dbReference type="AlphaFoldDB" id="A0A0R3DXN8"/>
<accession>A0A0R3DXN8</accession>
<evidence type="ECO:0000313" key="2">
    <source>
        <dbReference type="EMBL" id="KRQ14705.1"/>
    </source>
</evidence>